<evidence type="ECO:0000313" key="3">
    <source>
        <dbReference type="Proteomes" id="UP001595867"/>
    </source>
</evidence>
<dbReference type="SMART" id="SM00860">
    <property type="entry name" value="SMI1_KNR4"/>
    <property type="match status" value="1"/>
</dbReference>
<dbReference type="InterPro" id="IPR037883">
    <property type="entry name" value="Knr4/Smi1-like_sf"/>
</dbReference>
<dbReference type="Proteomes" id="UP001595867">
    <property type="component" value="Unassembled WGS sequence"/>
</dbReference>
<dbReference type="Gene3D" id="3.40.1580.10">
    <property type="entry name" value="SMI1/KNR4-like"/>
    <property type="match status" value="1"/>
</dbReference>
<keyword evidence="3" id="KW-1185">Reference proteome</keyword>
<evidence type="ECO:0000313" key="2">
    <source>
        <dbReference type="EMBL" id="MFC4064393.1"/>
    </source>
</evidence>
<dbReference type="InterPro" id="IPR018958">
    <property type="entry name" value="Knr4/Smi1-like_dom"/>
</dbReference>
<dbReference type="Pfam" id="PF09346">
    <property type="entry name" value="SMI1_KNR4"/>
    <property type="match status" value="1"/>
</dbReference>
<sequence>MTEIDWSDVRPRLAALAGGAEVVGDGLHRPLEPPLTGDELAELETQIGVALPEDYRAFLRQAGRGGAGPCYGLFPPRRVAGRWTWEGSPTRPETLARPFARIRGFVPDDYRRERPLHEGIPDLWGEVPADLPEDAVHSDGLLYLCDMGCAAWVTLVVSGPSRGQIWTDFCADGEGFQPEQNADGSRMTFTDWYRGWLRM</sequence>
<dbReference type="SUPFAM" id="SSF160631">
    <property type="entry name" value="SMI1/KNR4-like"/>
    <property type="match status" value="1"/>
</dbReference>
<evidence type="ECO:0000259" key="1">
    <source>
        <dbReference type="SMART" id="SM00860"/>
    </source>
</evidence>
<dbReference type="RefSeq" id="WP_378065421.1">
    <property type="nucleotide sequence ID" value="NZ_JBHSBL010000005.1"/>
</dbReference>
<feature type="domain" description="Knr4/Smi1-like" evidence="1">
    <location>
        <begin position="34"/>
        <end position="195"/>
    </location>
</feature>
<proteinExistence type="predicted"/>
<organism evidence="2 3">
    <name type="scientific">Actinoplanes subglobosus</name>
    <dbReference type="NCBI Taxonomy" id="1547892"/>
    <lineage>
        <taxon>Bacteria</taxon>
        <taxon>Bacillati</taxon>
        <taxon>Actinomycetota</taxon>
        <taxon>Actinomycetes</taxon>
        <taxon>Micromonosporales</taxon>
        <taxon>Micromonosporaceae</taxon>
        <taxon>Actinoplanes</taxon>
    </lineage>
</organism>
<protein>
    <submittedName>
        <fullName evidence="2">SMI1/KNR4 family protein</fullName>
    </submittedName>
</protein>
<gene>
    <name evidence="2" type="ORF">ACFO0C_05585</name>
</gene>
<accession>A0ABV8IPR2</accession>
<dbReference type="EMBL" id="JBHSBL010000005">
    <property type="protein sequence ID" value="MFC4064393.1"/>
    <property type="molecule type" value="Genomic_DNA"/>
</dbReference>
<name>A0ABV8IPR2_9ACTN</name>
<reference evidence="3" key="1">
    <citation type="journal article" date="2019" name="Int. J. Syst. Evol. Microbiol.">
        <title>The Global Catalogue of Microorganisms (GCM) 10K type strain sequencing project: providing services to taxonomists for standard genome sequencing and annotation.</title>
        <authorList>
            <consortium name="The Broad Institute Genomics Platform"/>
            <consortium name="The Broad Institute Genome Sequencing Center for Infectious Disease"/>
            <person name="Wu L."/>
            <person name="Ma J."/>
        </authorList>
    </citation>
    <scope>NUCLEOTIDE SEQUENCE [LARGE SCALE GENOMIC DNA]</scope>
    <source>
        <strain evidence="3">TBRC 5832</strain>
    </source>
</reference>
<comment type="caution">
    <text evidence="2">The sequence shown here is derived from an EMBL/GenBank/DDBJ whole genome shotgun (WGS) entry which is preliminary data.</text>
</comment>